<dbReference type="InterPro" id="IPR010152">
    <property type="entry name" value="CRISPR-assoc_prot_Cas2_sub"/>
</dbReference>
<sequence length="115" mass="13090">MVVVVLTACPAGLRGHLTRWLLEVSPGVYVGKVSARVREQLWLQIQDLCKDGRAIMIHSKRGDQGLDFRVHKHDWEPVDFDGVHLIRRPAAPSSQSPMRKGWSNASKYRHARKVK</sequence>
<dbReference type="OrthoDB" id="8527479at2"/>
<organism evidence="2 3">
    <name type="scientific">Propioniciclava flava</name>
    <dbReference type="NCBI Taxonomy" id="2072026"/>
    <lineage>
        <taxon>Bacteria</taxon>
        <taxon>Bacillati</taxon>
        <taxon>Actinomycetota</taxon>
        <taxon>Actinomycetes</taxon>
        <taxon>Propionibacteriales</taxon>
        <taxon>Propionibacteriaceae</taxon>
        <taxon>Propioniciclava</taxon>
    </lineage>
</organism>
<keyword evidence="3" id="KW-1185">Reference proteome</keyword>
<evidence type="ECO:0000313" key="3">
    <source>
        <dbReference type="Proteomes" id="UP000290624"/>
    </source>
</evidence>
<proteinExistence type="predicted"/>
<gene>
    <name evidence="2" type="primary">cas2e</name>
    <name evidence="2" type="ORF">C1706_13510</name>
</gene>
<dbReference type="AlphaFoldDB" id="A0A4Q2EFW4"/>
<evidence type="ECO:0000313" key="2">
    <source>
        <dbReference type="EMBL" id="RXW31194.1"/>
    </source>
</evidence>
<comment type="caution">
    <text evidence="2">The sequence shown here is derived from an EMBL/GenBank/DDBJ whole genome shotgun (WGS) entry which is preliminary data.</text>
</comment>
<dbReference type="Proteomes" id="UP000290624">
    <property type="component" value="Unassembled WGS sequence"/>
</dbReference>
<feature type="region of interest" description="Disordered" evidence="1">
    <location>
        <begin position="89"/>
        <end position="115"/>
    </location>
</feature>
<dbReference type="EMBL" id="PPCV01000012">
    <property type="protein sequence ID" value="RXW31194.1"/>
    <property type="molecule type" value="Genomic_DNA"/>
</dbReference>
<dbReference type="Pfam" id="PF09707">
    <property type="entry name" value="Cas_Cas2CT1978"/>
    <property type="match status" value="1"/>
</dbReference>
<name>A0A4Q2EFW4_9ACTN</name>
<accession>A0A4Q2EFW4</accession>
<evidence type="ECO:0000256" key="1">
    <source>
        <dbReference type="SAM" id="MobiDB-lite"/>
    </source>
</evidence>
<dbReference type="CDD" id="cd09755">
    <property type="entry name" value="Cas2_I-E"/>
    <property type="match status" value="1"/>
</dbReference>
<dbReference type="RefSeq" id="WP_129459758.1">
    <property type="nucleotide sequence ID" value="NZ_PPCV01000012.1"/>
</dbReference>
<reference evidence="2 3" key="1">
    <citation type="submission" date="2018-01" db="EMBL/GenBank/DDBJ databases">
        <title>Lactibacter flavus gen. nov., sp. nov., a novel bacterium of the family Propionibacteriaceae isolated from raw milk and dairy products.</title>
        <authorList>
            <person name="Wenning M."/>
            <person name="Breitenwieser F."/>
            <person name="Huptas C."/>
            <person name="von Neubeck M."/>
            <person name="Busse H.-J."/>
            <person name="Scherer S."/>
        </authorList>
    </citation>
    <scope>NUCLEOTIDE SEQUENCE [LARGE SCALE GENOMIC DNA]</scope>
    <source>
        <strain evidence="2 3">VG341</strain>
    </source>
</reference>
<dbReference type="Gene3D" id="3.30.70.240">
    <property type="match status" value="1"/>
</dbReference>
<dbReference type="NCBIfam" id="TIGR01873">
    <property type="entry name" value="cas_CT1978"/>
    <property type="match status" value="1"/>
</dbReference>
<protein>
    <submittedName>
        <fullName evidence="2">Type I-E CRISPR-associated endoribonuclease Cas2</fullName>
    </submittedName>
</protein>